<evidence type="ECO:0000259" key="4">
    <source>
        <dbReference type="PROSITE" id="PS50245"/>
    </source>
</evidence>
<dbReference type="SMART" id="SM00213">
    <property type="entry name" value="UBQ"/>
    <property type="match status" value="1"/>
</dbReference>
<comment type="similarity">
    <text evidence="2">Belongs to the TBCB family.</text>
</comment>
<dbReference type="InterPro" id="IPR029071">
    <property type="entry name" value="Ubiquitin-like_domsf"/>
</dbReference>
<dbReference type="GeneID" id="28940717"/>
<dbReference type="VEuPathDB" id="FungiDB:T551_02199"/>
<evidence type="ECO:0000256" key="2">
    <source>
        <dbReference type="ARBA" id="ARBA00025779"/>
    </source>
</evidence>
<feature type="domain" description="Ubiquitin-like" evidence="3">
    <location>
        <begin position="1"/>
        <end position="72"/>
    </location>
</feature>
<organism evidence="5 6">
    <name type="scientific">Pneumocystis jirovecii (strain RU7)</name>
    <name type="common">Human pneumocystis pneumonia agent</name>
    <dbReference type="NCBI Taxonomy" id="1408657"/>
    <lineage>
        <taxon>Eukaryota</taxon>
        <taxon>Fungi</taxon>
        <taxon>Dikarya</taxon>
        <taxon>Ascomycota</taxon>
        <taxon>Taphrinomycotina</taxon>
        <taxon>Pneumocystomycetes</taxon>
        <taxon>Pneumocystaceae</taxon>
        <taxon>Pneumocystis</taxon>
    </lineage>
</organism>
<protein>
    <recommendedName>
        <fullName evidence="7">CAP-Gly domain-containing protein</fullName>
    </recommendedName>
</protein>
<dbReference type="OrthoDB" id="5295208at2759"/>
<evidence type="ECO:0008006" key="7">
    <source>
        <dbReference type="Google" id="ProtNLM"/>
    </source>
</evidence>
<reference evidence="6" key="1">
    <citation type="journal article" date="2016" name="Nat. Commun.">
        <title>Genome analysis of three Pneumocystis species reveals adaptation mechanisms to life exclusively in mammalian hosts.</title>
        <authorList>
            <person name="Ma L."/>
            <person name="Chen Z."/>
            <person name="Huang D.W."/>
            <person name="Kutty G."/>
            <person name="Ishihara M."/>
            <person name="Wang H."/>
            <person name="Abouelleil A."/>
            <person name="Bishop L."/>
            <person name="Davey E."/>
            <person name="Deng R."/>
            <person name="Deng X."/>
            <person name="Fan L."/>
            <person name="Fantoni G."/>
            <person name="Fitzgerald M."/>
            <person name="Gogineni E."/>
            <person name="Goldberg J.M."/>
            <person name="Handley G."/>
            <person name="Hu X."/>
            <person name="Huber C."/>
            <person name="Jiao X."/>
            <person name="Jones K."/>
            <person name="Levin J.Z."/>
            <person name="Liu Y."/>
            <person name="Macdonald P."/>
            <person name="Melnikov A."/>
            <person name="Raley C."/>
            <person name="Sassi M."/>
            <person name="Sherman B.T."/>
            <person name="Song X."/>
            <person name="Sykes S."/>
            <person name="Tran B."/>
            <person name="Walsh L."/>
            <person name="Xia Y."/>
            <person name="Yang J."/>
            <person name="Young S."/>
            <person name="Zeng Q."/>
            <person name="Zheng X."/>
            <person name="Stephens R."/>
            <person name="Nusbaum C."/>
            <person name="Birren B.W."/>
            <person name="Azadi P."/>
            <person name="Lempicki R.A."/>
            <person name="Cuomo C.A."/>
            <person name="Kovacs J.A."/>
        </authorList>
    </citation>
    <scope>NUCLEOTIDE SEQUENCE [LARGE SCALE GENOMIC DNA]</scope>
    <source>
        <strain evidence="6">RU7</strain>
    </source>
</reference>
<keyword evidence="1" id="KW-0143">Chaperone</keyword>
<dbReference type="InterPro" id="IPR036859">
    <property type="entry name" value="CAP-Gly_dom_sf"/>
</dbReference>
<dbReference type="PROSITE" id="PS50053">
    <property type="entry name" value="UBIQUITIN_2"/>
    <property type="match status" value="1"/>
</dbReference>
<sequence length="230" mass="26105">MGVLVQIISPERSVERYVEPNWTVAHLKERLELITGIPMEAQRLTLSDDTEVTDTTITLNALGIIQNTSLYVSDIREETTVNKSNEVNSPSEDTEHFKLSNEAYAARPNTFTKWRETHFEKMNDKSAFFRTNRALQKIHEKGICIGEKCIIKSTDQIRNGWVRFIGHVKGLPEGIWIGVEYDAPIGKNDGSFQGVRYFSANENCGSFLHPDRIEMCPPSPLMNADSEEEI</sequence>
<dbReference type="PANTHER" id="PTHR18916">
    <property type="entry name" value="DYNACTIN 1-RELATED MICROTUBULE-BINDING"/>
    <property type="match status" value="1"/>
</dbReference>
<dbReference type="AlphaFoldDB" id="A0A0W4ZMH1"/>
<dbReference type="Proteomes" id="UP000053447">
    <property type="component" value="Unassembled WGS sequence"/>
</dbReference>
<accession>A0A0W4ZMH1</accession>
<dbReference type="STRING" id="1408657.A0A0W4ZMH1"/>
<dbReference type="eggNOG" id="KOG3206">
    <property type="taxonomic scope" value="Eukaryota"/>
</dbReference>
<dbReference type="SMART" id="SM01052">
    <property type="entry name" value="CAP_GLY"/>
    <property type="match status" value="1"/>
</dbReference>
<dbReference type="RefSeq" id="XP_018229414.1">
    <property type="nucleotide sequence ID" value="XM_018374462.1"/>
</dbReference>
<dbReference type="Gene3D" id="2.30.30.190">
    <property type="entry name" value="CAP Gly-rich-like domain"/>
    <property type="match status" value="1"/>
</dbReference>
<evidence type="ECO:0000313" key="6">
    <source>
        <dbReference type="Proteomes" id="UP000053447"/>
    </source>
</evidence>
<dbReference type="Pfam" id="PF14560">
    <property type="entry name" value="Ubiquitin_2"/>
    <property type="match status" value="1"/>
</dbReference>
<dbReference type="PROSITE" id="PS50245">
    <property type="entry name" value="CAP_GLY_2"/>
    <property type="match status" value="1"/>
</dbReference>
<gene>
    <name evidence="5" type="ORF">T551_02199</name>
</gene>
<name>A0A0W4ZMH1_PNEJ7</name>
<dbReference type="InterPro" id="IPR000626">
    <property type="entry name" value="Ubiquitin-like_dom"/>
</dbReference>
<dbReference type="PROSITE" id="PS00845">
    <property type="entry name" value="CAP_GLY_1"/>
    <property type="match status" value="1"/>
</dbReference>
<comment type="caution">
    <text evidence="5">The sequence shown here is derived from an EMBL/GenBank/DDBJ whole genome shotgun (WGS) entry which is preliminary data.</text>
</comment>
<dbReference type="EMBL" id="LFWA01000009">
    <property type="protein sequence ID" value="KTW29583.1"/>
    <property type="molecule type" value="Genomic_DNA"/>
</dbReference>
<evidence type="ECO:0000256" key="1">
    <source>
        <dbReference type="ARBA" id="ARBA00023186"/>
    </source>
</evidence>
<dbReference type="SUPFAM" id="SSF54236">
    <property type="entry name" value="Ubiquitin-like"/>
    <property type="match status" value="1"/>
</dbReference>
<feature type="domain" description="CAP-Gly" evidence="4">
    <location>
        <begin position="173"/>
        <end position="209"/>
    </location>
</feature>
<dbReference type="Gene3D" id="3.10.20.90">
    <property type="entry name" value="Phosphatidylinositol 3-kinase Catalytic Subunit, Chain A, domain 1"/>
    <property type="match status" value="1"/>
</dbReference>
<proteinExistence type="inferred from homology"/>
<dbReference type="SUPFAM" id="SSF74924">
    <property type="entry name" value="Cap-Gly domain"/>
    <property type="match status" value="1"/>
</dbReference>
<evidence type="ECO:0000259" key="3">
    <source>
        <dbReference type="PROSITE" id="PS50053"/>
    </source>
</evidence>
<keyword evidence="6" id="KW-1185">Reference proteome</keyword>
<evidence type="ECO:0000313" key="5">
    <source>
        <dbReference type="EMBL" id="KTW29583.1"/>
    </source>
</evidence>
<dbReference type="Pfam" id="PF01302">
    <property type="entry name" value="CAP_GLY"/>
    <property type="match status" value="1"/>
</dbReference>
<dbReference type="InterPro" id="IPR000938">
    <property type="entry name" value="CAP-Gly_domain"/>
</dbReference>